<evidence type="ECO:0000313" key="1">
    <source>
        <dbReference type="EMBL" id="TCU34032.1"/>
    </source>
</evidence>
<name>A0A4R3RK88_9HYPH</name>
<dbReference type="AlphaFoldDB" id="A0A4R3RK88"/>
<accession>A0A4R3RK88</accession>
<comment type="caution">
    <text evidence="1">The sequence shown here is derived from an EMBL/GenBank/DDBJ whole genome shotgun (WGS) entry which is preliminary data.</text>
</comment>
<protein>
    <submittedName>
        <fullName evidence="1">Uncharacterized protein</fullName>
    </submittedName>
</protein>
<evidence type="ECO:0000313" key="2">
    <source>
        <dbReference type="Proteomes" id="UP000295507"/>
    </source>
</evidence>
<dbReference type="EMBL" id="SMBK01000013">
    <property type="protein sequence ID" value="TCU34032.1"/>
    <property type="molecule type" value="Genomic_DNA"/>
</dbReference>
<proteinExistence type="predicted"/>
<reference evidence="1 2" key="1">
    <citation type="submission" date="2019-03" db="EMBL/GenBank/DDBJ databases">
        <title>Genomic Encyclopedia of Type Strains, Phase IV (KMG-V): Genome sequencing to study the core and pangenomes of soil and plant-associated prokaryotes.</title>
        <authorList>
            <person name="Whitman W."/>
        </authorList>
    </citation>
    <scope>NUCLEOTIDE SEQUENCE [LARGE SCALE GENOMIC DNA]</scope>
    <source>
        <strain evidence="1 2">IE4868</strain>
    </source>
</reference>
<organism evidence="1 2">
    <name type="scientific">Rhizobium azibense</name>
    <dbReference type="NCBI Taxonomy" id="1136135"/>
    <lineage>
        <taxon>Bacteria</taxon>
        <taxon>Pseudomonadati</taxon>
        <taxon>Pseudomonadota</taxon>
        <taxon>Alphaproteobacteria</taxon>
        <taxon>Hyphomicrobiales</taxon>
        <taxon>Rhizobiaceae</taxon>
        <taxon>Rhizobium/Agrobacterium group</taxon>
        <taxon>Rhizobium</taxon>
    </lineage>
</organism>
<dbReference type="Proteomes" id="UP000295507">
    <property type="component" value="Unassembled WGS sequence"/>
</dbReference>
<sequence>MTSLTNVQLRDLRAISGDPGRYSKCKEDGELMTLVNLGLIRWREIGGYEITDAGRAALSPLPKESR</sequence>
<gene>
    <name evidence="1" type="ORF">EV129_11315</name>
</gene>